<reference evidence="1 2" key="1">
    <citation type="journal article" date="2021" name="Hortic Res">
        <title>High-quality reference genome and annotation aids understanding of berry development for evergreen blueberry (Vaccinium darrowii).</title>
        <authorList>
            <person name="Yu J."/>
            <person name="Hulse-Kemp A.M."/>
            <person name="Babiker E."/>
            <person name="Staton M."/>
        </authorList>
    </citation>
    <scope>NUCLEOTIDE SEQUENCE [LARGE SCALE GENOMIC DNA]</scope>
    <source>
        <strain evidence="2">cv. NJ 8807/NJ 8810</strain>
        <tissue evidence="1">Young leaf</tissue>
    </source>
</reference>
<dbReference type="EMBL" id="CM037161">
    <property type="protein sequence ID" value="KAH7853329.1"/>
    <property type="molecule type" value="Genomic_DNA"/>
</dbReference>
<comment type="caution">
    <text evidence="1">The sequence shown here is derived from an EMBL/GenBank/DDBJ whole genome shotgun (WGS) entry which is preliminary data.</text>
</comment>
<keyword evidence="2" id="KW-1185">Reference proteome</keyword>
<evidence type="ECO:0000313" key="1">
    <source>
        <dbReference type="EMBL" id="KAH7853329.1"/>
    </source>
</evidence>
<proteinExistence type="predicted"/>
<gene>
    <name evidence="1" type="ORF">Vadar_001269</name>
</gene>
<organism evidence="1 2">
    <name type="scientific">Vaccinium darrowii</name>
    <dbReference type="NCBI Taxonomy" id="229202"/>
    <lineage>
        <taxon>Eukaryota</taxon>
        <taxon>Viridiplantae</taxon>
        <taxon>Streptophyta</taxon>
        <taxon>Embryophyta</taxon>
        <taxon>Tracheophyta</taxon>
        <taxon>Spermatophyta</taxon>
        <taxon>Magnoliopsida</taxon>
        <taxon>eudicotyledons</taxon>
        <taxon>Gunneridae</taxon>
        <taxon>Pentapetalae</taxon>
        <taxon>asterids</taxon>
        <taxon>Ericales</taxon>
        <taxon>Ericaceae</taxon>
        <taxon>Vaccinioideae</taxon>
        <taxon>Vaccinieae</taxon>
        <taxon>Vaccinium</taxon>
    </lineage>
</organism>
<sequence>MAAPVVLLFVATALFLVLTHAHLNGLELDELSPVLQTAPPEFSYTGNNGPNKWGSLSPIYAPCAKGKWQSPINIEKGKVVLNKNLKPLMRNYYLTNATLFDKGYNVGVQFGKAGVLIVDGKNYTLLQMHWHIPSEHKIDGVTYDAELHLVHKAIDGSASVVSILYKLGHADPIIAKIQRKLSELTKDVRERNAAVGEVELGTFKTQRLRTITHKYYRYGGSLTTPPCSENVIWHILAKVRSISKEQIEALDAPLLSTCKRNFRPVQPMNGRQVELFDDRLA</sequence>
<accession>A0ACB7YKH7</accession>
<name>A0ACB7YKH7_9ERIC</name>
<dbReference type="Proteomes" id="UP000828048">
    <property type="component" value="Chromosome 11"/>
</dbReference>
<evidence type="ECO:0000313" key="2">
    <source>
        <dbReference type="Proteomes" id="UP000828048"/>
    </source>
</evidence>
<protein>
    <submittedName>
        <fullName evidence="1">Uncharacterized protein</fullName>
    </submittedName>
</protein>